<dbReference type="Proteomes" id="UP000075683">
    <property type="component" value="Unassembled WGS sequence"/>
</dbReference>
<evidence type="ECO:0008006" key="3">
    <source>
        <dbReference type="Google" id="ProtNLM"/>
    </source>
</evidence>
<dbReference type="OrthoDB" id="3194737at2"/>
<comment type="caution">
    <text evidence="1">The sequence shown here is derived from an EMBL/GenBank/DDBJ whole genome shotgun (WGS) entry which is preliminary data.</text>
</comment>
<evidence type="ECO:0000313" key="1">
    <source>
        <dbReference type="EMBL" id="KYD23102.1"/>
    </source>
</evidence>
<dbReference type="PATRIC" id="fig|301148.3.peg.1458"/>
<dbReference type="STRING" id="301148.B4135_0631"/>
<dbReference type="RefSeq" id="WP_061567840.1">
    <property type="nucleotide sequence ID" value="NZ_LQYT01000002.1"/>
</dbReference>
<proteinExistence type="predicted"/>
<reference evidence="1 2" key="1">
    <citation type="submission" date="2016-01" db="EMBL/GenBank/DDBJ databases">
        <title>Draft Genome Sequences of Seven Thermophilic Sporeformers Isolated from Foods.</title>
        <authorList>
            <person name="Berendsen E.M."/>
            <person name="Wells-Bennik M.H."/>
            <person name="Krawcyk A.O."/>
            <person name="De Jong A."/>
            <person name="Holsappel S."/>
            <person name="Eijlander R.T."/>
            <person name="Kuipers O.P."/>
        </authorList>
    </citation>
    <scope>NUCLEOTIDE SEQUENCE [LARGE SCALE GENOMIC DNA]</scope>
    <source>
        <strain evidence="1 2">B4135</strain>
    </source>
</reference>
<gene>
    <name evidence="1" type="ORF">B4135_0631</name>
</gene>
<organism evidence="1 2">
    <name type="scientific">Caldibacillus debilis</name>
    <dbReference type="NCBI Taxonomy" id="301148"/>
    <lineage>
        <taxon>Bacteria</taxon>
        <taxon>Bacillati</taxon>
        <taxon>Bacillota</taxon>
        <taxon>Bacilli</taxon>
        <taxon>Bacillales</taxon>
        <taxon>Bacillaceae</taxon>
        <taxon>Caldibacillus</taxon>
    </lineage>
</organism>
<dbReference type="EMBL" id="LQYT01000002">
    <property type="protein sequence ID" value="KYD23102.1"/>
    <property type="molecule type" value="Genomic_DNA"/>
</dbReference>
<protein>
    <recommendedName>
        <fullName evidence="3">Amidase</fullName>
    </recommendedName>
</protein>
<dbReference type="SUPFAM" id="SSF75304">
    <property type="entry name" value="Amidase signature (AS) enzymes"/>
    <property type="match status" value="1"/>
</dbReference>
<evidence type="ECO:0000313" key="2">
    <source>
        <dbReference type="Proteomes" id="UP000075683"/>
    </source>
</evidence>
<accession>A0A150MFN8</accession>
<dbReference type="Gene3D" id="3.90.1300.10">
    <property type="entry name" value="Amidase signature (AS) domain"/>
    <property type="match status" value="1"/>
</dbReference>
<dbReference type="AlphaFoldDB" id="A0A150MFN8"/>
<name>A0A150MFN8_9BACI</name>
<sequence length="360" mass="39799">MFEANDRLRSAIRELGRSVVSVNPKIAEELKSKDQPLFYFGVKDTDQIPDTVVDKLRRHKNFIWLTVDKMADRGRAIDTDLINPLTYRVMTGSTSGGPINILKGITDFAVGTDGGGSVLAPSMSCQLPAVIGAGLGLFVKKRKVSTDGIEFSGSIGVIAKTVKTLTIVMEYLTGKPLTGSEKKKWKIVIPKKGSLICPDGTDMNEKVLSYLSKINKKEWVFEEAEMTGTDDRKTGIQVIKKYLYENDADLIVTCEGPVDVFGYGETLPKFFGKTGEKITQNHGKYLLRAANMCQTTAIAVPVDQLASGLLIIAKKGEEQARIAFDFALKMENIIRLPEIWRKLFLSGSVSRDGFQFQEEK</sequence>
<dbReference type="InterPro" id="IPR036928">
    <property type="entry name" value="AS_sf"/>
</dbReference>